<dbReference type="Proteomes" id="UP000663882">
    <property type="component" value="Unassembled WGS sequence"/>
</dbReference>
<comment type="caution">
    <text evidence="1">The sequence shown here is derived from an EMBL/GenBank/DDBJ whole genome shotgun (WGS) entry which is preliminary data.</text>
</comment>
<gene>
    <name evidence="1" type="ORF">RFH988_LOCUS14612</name>
</gene>
<name>A0A814HHI2_9BILA</name>
<reference evidence="1" key="1">
    <citation type="submission" date="2021-02" db="EMBL/GenBank/DDBJ databases">
        <authorList>
            <person name="Nowell W R."/>
        </authorList>
    </citation>
    <scope>NUCLEOTIDE SEQUENCE</scope>
</reference>
<protein>
    <submittedName>
        <fullName evidence="1">Uncharacterized protein</fullName>
    </submittedName>
</protein>
<sequence>MIYTLHSEWQFVQKQLDLKNIDNKTITSVETTFTITNMDVPSASIIFNQQDRSRQHTIFLRNESTFLGIFATWQHPFGLYSITSNNQTVTSSYNVGIETSYLSEGFLIGFYQLSPYWHTNHINYADRQAYVNATSFFFTVSPHNQSLKHVVGWDNNDYQIDLSTEHGIEEYKRLINRCAQLGITSITFAPSNSNVSRRDQGTDDWGWESVLWMSLGEKIRLEQWKPYRDPIPSTIQYLLDYAAMKQVKLVPYVYPPLGYRLQGQDQAWLVENPHCRNLCASLASIEFQRYFLQLLIDFVQVTDIGGYAWDYNYFFDTNHTAYSQWRGWQWVRTQLLLALPHLIMDHRYGSQYDGPWSWVTLNGYTSPLLADENPETYPILYPSLHTDKIATNFMLPGNRELRLEHFGSMENIPGFIGHQSERFSADGRLPWQDHDIRDFDLMGFPYSLLANVASAGLNLIHNMIAARDLQEYYLLPERTLQFWTYWIQWTDKHIEEIRNSIPFLTEHNWSLMKLNGINGFLFLFNPNYVQEHRMIRLDGQLNIKSPTQRGYWLLSEIYPEQKYLQLIEYNQTLDFLLDGQSATVFELSFISTVSKPILVGVSGTAFIANKNILMINGVYGEAGTQTIHPIFVIMPEEQVIESVILNGNEKRFQQVKELIILIDVLSFSGQYLPRSAQIMNNSIIVSDLLLQQFIERQQEYPIVWTDDELNEVAWLGPHRLLLFICIVNPDDRWNVTAQINNVTVIVHKGYNTRDTHNRDRFMGFYLDLTNIVQKPNIEYTLSLEMPTLDPELFQGLFLENIERILVEA</sequence>
<accession>A0A814HHI2</accession>
<evidence type="ECO:0000313" key="1">
    <source>
        <dbReference type="EMBL" id="CAF1009718.1"/>
    </source>
</evidence>
<organism evidence="1 2">
    <name type="scientific">Rotaria sordida</name>
    <dbReference type="NCBI Taxonomy" id="392033"/>
    <lineage>
        <taxon>Eukaryota</taxon>
        <taxon>Metazoa</taxon>
        <taxon>Spiralia</taxon>
        <taxon>Gnathifera</taxon>
        <taxon>Rotifera</taxon>
        <taxon>Eurotatoria</taxon>
        <taxon>Bdelloidea</taxon>
        <taxon>Philodinida</taxon>
        <taxon>Philodinidae</taxon>
        <taxon>Rotaria</taxon>
    </lineage>
</organism>
<proteinExistence type="predicted"/>
<evidence type="ECO:0000313" key="2">
    <source>
        <dbReference type="Proteomes" id="UP000663882"/>
    </source>
</evidence>
<dbReference type="EMBL" id="CAJNOO010000682">
    <property type="protein sequence ID" value="CAF1009718.1"/>
    <property type="molecule type" value="Genomic_DNA"/>
</dbReference>
<dbReference type="OrthoDB" id="406597at2759"/>
<dbReference type="AlphaFoldDB" id="A0A814HHI2"/>